<evidence type="ECO:0000256" key="3">
    <source>
        <dbReference type="ARBA" id="ARBA00022692"/>
    </source>
</evidence>
<evidence type="ECO:0000256" key="2">
    <source>
        <dbReference type="ARBA" id="ARBA00022475"/>
    </source>
</evidence>
<dbReference type="Proteomes" id="UP000653099">
    <property type="component" value="Unassembled WGS sequence"/>
</dbReference>
<evidence type="ECO:0000256" key="1">
    <source>
        <dbReference type="ARBA" id="ARBA00004651"/>
    </source>
</evidence>
<dbReference type="InterPro" id="IPR003838">
    <property type="entry name" value="ABC3_permease_C"/>
</dbReference>
<feature type="transmembrane region" description="Helical" evidence="6">
    <location>
        <begin position="377"/>
        <end position="398"/>
    </location>
</feature>
<reference evidence="8" key="2">
    <citation type="submission" date="2020-09" db="EMBL/GenBank/DDBJ databases">
        <authorList>
            <person name="Sun Q."/>
            <person name="Ohkuma M."/>
        </authorList>
    </citation>
    <scope>NUCLEOTIDE SEQUENCE</scope>
    <source>
        <strain evidence="8">JCM 14359</strain>
    </source>
</reference>
<feature type="transmembrane region" description="Helical" evidence="6">
    <location>
        <begin position="326"/>
        <end position="357"/>
    </location>
</feature>
<dbReference type="InterPro" id="IPR051125">
    <property type="entry name" value="ABC-4/HrtB_transporter"/>
</dbReference>
<feature type="transmembrane region" description="Helical" evidence="6">
    <location>
        <begin position="33"/>
        <end position="58"/>
    </location>
</feature>
<organism evidence="8 9">
    <name type="scientific">Halobellus salinus</name>
    <dbReference type="NCBI Taxonomy" id="931585"/>
    <lineage>
        <taxon>Archaea</taxon>
        <taxon>Methanobacteriati</taxon>
        <taxon>Methanobacteriota</taxon>
        <taxon>Stenosarchaea group</taxon>
        <taxon>Halobacteria</taxon>
        <taxon>Halobacteriales</taxon>
        <taxon>Haloferacaceae</taxon>
        <taxon>Halobellus</taxon>
    </lineage>
</organism>
<dbReference type="Pfam" id="PF02687">
    <property type="entry name" value="FtsX"/>
    <property type="match status" value="1"/>
</dbReference>
<comment type="subcellular location">
    <subcellularLocation>
        <location evidence="1">Cell membrane</location>
        <topology evidence="1">Multi-pass membrane protein</topology>
    </subcellularLocation>
</comment>
<dbReference type="EMBL" id="BMOC01000001">
    <property type="protein sequence ID" value="GGI96071.1"/>
    <property type="molecule type" value="Genomic_DNA"/>
</dbReference>
<evidence type="ECO:0000256" key="6">
    <source>
        <dbReference type="SAM" id="Phobius"/>
    </source>
</evidence>
<dbReference type="PANTHER" id="PTHR43738:SF2">
    <property type="entry name" value="ABC TRANSPORTER PERMEASE"/>
    <property type="match status" value="1"/>
</dbReference>
<reference evidence="8" key="1">
    <citation type="journal article" date="2014" name="Int. J. Syst. Evol. Microbiol.">
        <title>Complete genome sequence of Corynebacterium casei LMG S-19264T (=DSM 44701T), isolated from a smear-ripened cheese.</title>
        <authorList>
            <consortium name="US DOE Joint Genome Institute (JGI-PGF)"/>
            <person name="Walter F."/>
            <person name="Albersmeier A."/>
            <person name="Kalinowski J."/>
            <person name="Ruckert C."/>
        </authorList>
    </citation>
    <scope>NUCLEOTIDE SEQUENCE</scope>
    <source>
        <strain evidence="8">JCM 14359</strain>
    </source>
</reference>
<dbReference type="AlphaFoldDB" id="A0A830ELT3"/>
<feature type="transmembrane region" description="Helical" evidence="6">
    <location>
        <begin position="281"/>
        <end position="305"/>
    </location>
</feature>
<dbReference type="GO" id="GO:0005886">
    <property type="term" value="C:plasma membrane"/>
    <property type="evidence" value="ECO:0007669"/>
    <property type="project" value="UniProtKB-SubCell"/>
</dbReference>
<sequence length="411" mass="42299">MGVRARVRRVVAVLGLGVRRLLGKLSTRESTRLLFSVTGVAVAIMLMTTVSGVAVGLASQSAVQSENVDYWVVPEGGSVDTIAVSTDGPKLGDTHRLAAELSRDERVSYATPVLLQVVPVPSADGPQYVLFLGVVPPRNATPTIAGLPTARLTPGDPYYADGQYNGTWTGEVVVNPAAANILNVTSGSVVAPRGTDRNFSVVGVSDEQFTTGVGVTPVALVHLSELQQVTGATGGDAADQLLVSTNSPGVQQRLEGVYPNTVVVTRSGIATQQVSTSSLPAAMGVAALLISLVVGVLFTATMMGLEITNDRQTLGTLTALGYSSRSLAVLVAAETVTLAVVGGVVGVGLGAVGIVAVNRLATSVFGVESLAVFEPGLLVYGLGVALLIGLLATPYPIWLSHRTDPLAVIRR</sequence>
<comment type="caution">
    <text evidence="8">The sequence shown here is derived from an EMBL/GenBank/DDBJ whole genome shotgun (WGS) entry which is preliminary data.</text>
</comment>
<protein>
    <recommendedName>
        <fullName evidence="7">ABC3 transporter permease C-terminal domain-containing protein</fullName>
    </recommendedName>
</protein>
<keyword evidence="5 6" id="KW-0472">Membrane</keyword>
<keyword evidence="2" id="KW-1003">Cell membrane</keyword>
<evidence type="ECO:0000259" key="7">
    <source>
        <dbReference type="Pfam" id="PF02687"/>
    </source>
</evidence>
<dbReference type="PANTHER" id="PTHR43738">
    <property type="entry name" value="ABC TRANSPORTER, MEMBRANE PROTEIN"/>
    <property type="match status" value="1"/>
</dbReference>
<evidence type="ECO:0000313" key="9">
    <source>
        <dbReference type="Proteomes" id="UP000653099"/>
    </source>
</evidence>
<proteinExistence type="predicted"/>
<keyword evidence="3 6" id="KW-0812">Transmembrane</keyword>
<gene>
    <name evidence="8" type="ORF">GCM10008995_02630</name>
</gene>
<evidence type="ECO:0000256" key="4">
    <source>
        <dbReference type="ARBA" id="ARBA00022989"/>
    </source>
</evidence>
<name>A0A830ELT3_9EURY</name>
<evidence type="ECO:0000313" key="8">
    <source>
        <dbReference type="EMBL" id="GGI96071.1"/>
    </source>
</evidence>
<feature type="domain" description="ABC3 transporter permease C-terminal" evidence="7">
    <location>
        <begin position="286"/>
        <end position="403"/>
    </location>
</feature>
<evidence type="ECO:0000256" key="5">
    <source>
        <dbReference type="ARBA" id="ARBA00023136"/>
    </source>
</evidence>
<dbReference type="OrthoDB" id="170372at2157"/>
<keyword evidence="9" id="KW-1185">Reference proteome</keyword>
<accession>A0A830ELT3</accession>
<keyword evidence="4 6" id="KW-1133">Transmembrane helix</keyword>